<dbReference type="EMBL" id="CMVM020000020">
    <property type="status" value="NOT_ANNOTATED_CDS"/>
    <property type="molecule type" value="Genomic_DNA"/>
</dbReference>
<proteinExistence type="predicted"/>
<evidence type="ECO:0000313" key="3">
    <source>
        <dbReference type="Proteomes" id="UP000024404"/>
    </source>
</evidence>
<protein>
    <submittedName>
        <fullName evidence="2">Uncharacterized protein</fullName>
    </submittedName>
</protein>
<name>A0A8R1U0L7_ONCVO</name>
<keyword evidence="1" id="KW-0812">Transmembrane</keyword>
<feature type="transmembrane region" description="Helical" evidence="1">
    <location>
        <begin position="106"/>
        <end position="127"/>
    </location>
</feature>
<dbReference type="EnsemblMetazoa" id="OVOC764.1">
    <property type="protein sequence ID" value="OVOC764.1"/>
    <property type="gene ID" value="WBGene00237573"/>
</dbReference>
<organism evidence="2 3">
    <name type="scientific">Onchocerca volvulus</name>
    <dbReference type="NCBI Taxonomy" id="6282"/>
    <lineage>
        <taxon>Eukaryota</taxon>
        <taxon>Metazoa</taxon>
        <taxon>Ecdysozoa</taxon>
        <taxon>Nematoda</taxon>
        <taxon>Chromadorea</taxon>
        <taxon>Rhabditida</taxon>
        <taxon>Spirurina</taxon>
        <taxon>Spiruromorpha</taxon>
        <taxon>Filarioidea</taxon>
        <taxon>Onchocercidae</taxon>
        <taxon>Onchocerca</taxon>
    </lineage>
</organism>
<sequence>MAAFRKVEFGLVGEDHPIEKLTSRLSLRNSTYETNGHNETDLMNLVCNKSSPSAFSIMWILMQFESCFYTETVIHERSSLNYLAKGCSFRISFTIFDADYGICKKIYFHGLLIYHLGLPLTLTFIVIRVRIN</sequence>
<accession>A0A8R1U0L7</accession>
<dbReference type="AlphaFoldDB" id="A0A8R1U0L7"/>
<keyword evidence="1" id="KW-0472">Membrane</keyword>
<evidence type="ECO:0000256" key="1">
    <source>
        <dbReference type="SAM" id="Phobius"/>
    </source>
</evidence>
<keyword evidence="3" id="KW-1185">Reference proteome</keyword>
<dbReference type="Proteomes" id="UP000024404">
    <property type="component" value="Unassembled WGS sequence"/>
</dbReference>
<evidence type="ECO:0000313" key="2">
    <source>
        <dbReference type="EnsemblMetazoa" id="OVOC764.1"/>
    </source>
</evidence>
<keyword evidence="1" id="KW-1133">Transmembrane helix</keyword>
<reference evidence="3" key="1">
    <citation type="submission" date="2013-10" db="EMBL/GenBank/DDBJ databases">
        <title>Genome sequencing of Onchocerca volvulus.</title>
        <authorList>
            <person name="Cotton J."/>
            <person name="Tsai J."/>
            <person name="Stanley E."/>
            <person name="Tracey A."/>
            <person name="Holroyd N."/>
            <person name="Lustigman S."/>
            <person name="Berriman M."/>
        </authorList>
    </citation>
    <scope>NUCLEOTIDE SEQUENCE</scope>
</reference>
<reference evidence="2" key="2">
    <citation type="submission" date="2022-06" db="UniProtKB">
        <authorList>
            <consortium name="EnsemblMetazoa"/>
        </authorList>
    </citation>
    <scope>IDENTIFICATION</scope>
</reference>